<comment type="caution">
    <text evidence="1">The sequence shown here is derived from an EMBL/GenBank/DDBJ whole genome shotgun (WGS) entry which is preliminary data.</text>
</comment>
<evidence type="ECO:0000313" key="2">
    <source>
        <dbReference type="Proteomes" id="UP000862426"/>
    </source>
</evidence>
<evidence type="ECO:0000313" key="1">
    <source>
        <dbReference type="EMBL" id="HCD1258084.1"/>
    </source>
</evidence>
<dbReference type="EMBL" id="DACYAJ020000046">
    <property type="protein sequence ID" value="HCD1258084.1"/>
    <property type="molecule type" value="Genomic_DNA"/>
</dbReference>
<gene>
    <name evidence="1" type="ORF">JD854_RS23890</name>
</gene>
<reference evidence="1" key="1">
    <citation type="journal article" date="2018" name="Genome Biol.">
        <title>SKESA: strategic k-mer extension for scrupulous assemblies.</title>
        <authorList>
            <person name="Souvorov A."/>
            <person name="Agarwala R."/>
            <person name="Lipman D.J."/>
        </authorList>
    </citation>
    <scope>NUCLEOTIDE SEQUENCE</scope>
    <source>
        <strain evidence="1">CAV1698</strain>
    </source>
</reference>
<dbReference type="Proteomes" id="UP000862426">
    <property type="component" value="Unassembled WGS sequence"/>
</dbReference>
<name>A0A9C7V4S7_CITAM</name>
<proteinExistence type="predicted"/>
<protein>
    <submittedName>
        <fullName evidence="1">Uncharacterized protein</fullName>
    </submittedName>
</protein>
<accession>A0A9C7V4S7</accession>
<reference evidence="1" key="2">
    <citation type="submission" date="2022-05" db="EMBL/GenBank/DDBJ databases">
        <authorList>
            <consortium name="NCBI Pathogen Detection Project"/>
        </authorList>
    </citation>
    <scope>NUCLEOTIDE SEQUENCE</scope>
    <source>
        <strain evidence="1">CAV1698</strain>
    </source>
</reference>
<dbReference type="AlphaFoldDB" id="A0A9C7V4S7"/>
<sequence>MAQGLPDVVDYPSAPPVPPQTLLEFLRQRTMNGAGQLSSCRFNTD</sequence>
<organism evidence="1 2">
    <name type="scientific">Citrobacter amalonaticus</name>
    <dbReference type="NCBI Taxonomy" id="35703"/>
    <lineage>
        <taxon>Bacteria</taxon>
        <taxon>Pseudomonadati</taxon>
        <taxon>Pseudomonadota</taxon>
        <taxon>Gammaproteobacteria</taxon>
        <taxon>Enterobacterales</taxon>
        <taxon>Enterobacteriaceae</taxon>
        <taxon>Citrobacter</taxon>
    </lineage>
</organism>